<evidence type="ECO:0000256" key="1">
    <source>
        <dbReference type="SAM" id="MobiDB-lite"/>
    </source>
</evidence>
<feature type="region of interest" description="Disordered" evidence="1">
    <location>
        <begin position="104"/>
        <end position="157"/>
    </location>
</feature>
<sequence>MAEEAPAPSGDRPIRPSGAAHRGGSRHRSVRVGGVRDHLPRRAAAHRRPPRSTSESRGGARRLVRARRRRRCAVETVAAFAGLLALVGFVNWWSEPIPDTPAESDGLPAVVGRPSLPSPVPTAPAVPGLRPRERSPSPSPSSLTPGTAPAPAASTLTVSRADIPATVDLTDLGRRDWVHWGLGGAGATVRKRDGSAEILDLGGRGERSGWDGNQELFRWRDGTPVESADPTPDGVFTCGAGNGFELAVVADGQPRTATVYLGVWMARGRLDVRLSDGGAGRSLRLEERHTSQSTQVTVRFQAPEGTRLLLTWTVEETFTPHCGNVALQALALR</sequence>
<dbReference type="AlphaFoldDB" id="A0A917TGQ1"/>
<comment type="caution">
    <text evidence="3">The sequence shown here is derived from an EMBL/GenBank/DDBJ whole genome shotgun (WGS) entry which is preliminary data.</text>
</comment>
<organism evidence="3 4">
    <name type="scientific">Micromonospora sonchi</name>
    <dbReference type="NCBI Taxonomy" id="1763543"/>
    <lineage>
        <taxon>Bacteria</taxon>
        <taxon>Bacillati</taxon>
        <taxon>Actinomycetota</taxon>
        <taxon>Actinomycetes</taxon>
        <taxon>Micromonosporales</taxon>
        <taxon>Micromonosporaceae</taxon>
        <taxon>Micromonospora</taxon>
    </lineage>
</organism>
<accession>A0A917TGQ1</accession>
<keyword evidence="4" id="KW-1185">Reference proteome</keyword>
<reference evidence="3" key="2">
    <citation type="submission" date="2020-09" db="EMBL/GenBank/DDBJ databases">
        <authorList>
            <person name="Sun Q."/>
            <person name="Zhou Y."/>
        </authorList>
    </citation>
    <scope>NUCLEOTIDE SEQUENCE</scope>
    <source>
        <strain evidence="3">CGMCC 4.7312</strain>
    </source>
</reference>
<name>A0A917TGQ1_9ACTN</name>
<keyword evidence="2" id="KW-1133">Transmembrane helix</keyword>
<dbReference type="Proteomes" id="UP000608890">
    <property type="component" value="Unassembled WGS sequence"/>
</dbReference>
<protein>
    <submittedName>
        <fullName evidence="3">Uncharacterized protein</fullName>
    </submittedName>
</protein>
<evidence type="ECO:0000256" key="2">
    <source>
        <dbReference type="SAM" id="Phobius"/>
    </source>
</evidence>
<dbReference type="RefSeq" id="WP_229705604.1">
    <property type="nucleotide sequence ID" value="NZ_BMNB01000001.1"/>
</dbReference>
<proteinExistence type="predicted"/>
<feature type="region of interest" description="Disordered" evidence="1">
    <location>
        <begin position="1"/>
        <end position="68"/>
    </location>
</feature>
<evidence type="ECO:0000313" key="4">
    <source>
        <dbReference type="Proteomes" id="UP000608890"/>
    </source>
</evidence>
<keyword evidence="2" id="KW-0812">Transmembrane</keyword>
<reference evidence="3" key="1">
    <citation type="journal article" date="2014" name="Int. J. Syst. Evol. Microbiol.">
        <title>Complete genome sequence of Corynebacterium casei LMG S-19264T (=DSM 44701T), isolated from a smear-ripened cheese.</title>
        <authorList>
            <consortium name="US DOE Joint Genome Institute (JGI-PGF)"/>
            <person name="Walter F."/>
            <person name="Albersmeier A."/>
            <person name="Kalinowski J."/>
            <person name="Ruckert C."/>
        </authorList>
    </citation>
    <scope>NUCLEOTIDE SEQUENCE</scope>
    <source>
        <strain evidence="3">CGMCC 4.7312</strain>
    </source>
</reference>
<keyword evidence="2" id="KW-0472">Membrane</keyword>
<dbReference type="EMBL" id="BMNB01000001">
    <property type="protein sequence ID" value="GGM21718.1"/>
    <property type="molecule type" value="Genomic_DNA"/>
</dbReference>
<evidence type="ECO:0000313" key="3">
    <source>
        <dbReference type="EMBL" id="GGM21718.1"/>
    </source>
</evidence>
<feature type="transmembrane region" description="Helical" evidence="2">
    <location>
        <begin position="72"/>
        <end position="93"/>
    </location>
</feature>
<feature type="compositionally biased region" description="Basic residues" evidence="1">
    <location>
        <begin position="59"/>
        <end position="68"/>
    </location>
</feature>
<feature type="compositionally biased region" description="Basic residues" evidence="1">
    <location>
        <begin position="41"/>
        <end position="50"/>
    </location>
</feature>
<gene>
    <name evidence="3" type="ORF">GCM10011608_02970</name>
</gene>
<feature type="compositionally biased region" description="Low complexity" evidence="1">
    <location>
        <begin position="140"/>
        <end position="157"/>
    </location>
</feature>